<comment type="caution">
    <text evidence="2">The sequence shown here is derived from an EMBL/GenBank/DDBJ whole genome shotgun (WGS) entry which is preliminary data.</text>
</comment>
<dbReference type="RefSeq" id="WP_067690792.1">
    <property type="nucleotide sequence ID" value="NZ_LLZH01000121.1"/>
</dbReference>
<dbReference type="SUPFAM" id="SSF88713">
    <property type="entry name" value="Glycoside hydrolase/deacetylase"/>
    <property type="match status" value="1"/>
</dbReference>
<organism evidence="2 3">
    <name type="scientific">Actinoplanes awajinensis subsp. mycoplanecinus</name>
    <dbReference type="NCBI Taxonomy" id="135947"/>
    <lineage>
        <taxon>Bacteria</taxon>
        <taxon>Bacillati</taxon>
        <taxon>Actinomycetota</taxon>
        <taxon>Actinomycetes</taxon>
        <taxon>Micromonosporales</taxon>
        <taxon>Micromonosporaceae</taxon>
        <taxon>Actinoplanes</taxon>
    </lineage>
</organism>
<dbReference type="AlphaFoldDB" id="A0A0X3UR31"/>
<dbReference type="GO" id="GO:0005975">
    <property type="term" value="P:carbohydrate metabolic process"/>
    <property type="evidence" value="ECO:0007669"/>
    <property type="project" value="InterPro"/>
</dbReference>
<feature type="chain" id="PRO_5038762902" description="Tat pathway signal protein" evidence="1">
    <location>
        <begin position="25"/>
        <end position="543"/>
    </location>
</feature>
<evidence type="ECO:0000313" key="3">
    <source>
        <dbReference type="Proteomes" id="UP000053244"/>
    </source>
</evidence>
<name>A0A0X3UR31_9ACTN</name>
<proteinExistence type="predicted"/>
<dbReference type="PROSITE" id="PS51318">
    <property type="entry name" value="TAT"/>
    <property type="match status" value="1"/>
</dbReference>
<reference evidence="2 3" key="1">
    <citation type="submission" date="2015-10" db="EMBL/GenBank/DDBJ databases">
        <authorList>
            <person name="Gilbert D.G."/>
        </authorList>
    </citation>
    <scope>NUCLEOTIDE SEQUENCE [LARGE SCALE GENOMIC DNA]</scope>
    <source>
        <strain evidence="2 3">NRRL B-16712</strain>
    </source>
</reference>
<dbReference type="InterPro" id="IPR018763">
    <property type="entry name" value="DUF2334"/>
</dbReference>
<dbReference type="InterPro" id="IPR011330">
    <property type="entry name" value="Glyco_hydro/deAcase_b/a-brl"/>
</dbReference>
<dbReference type="InterPro" id="IPR006311">
    <property type="entry name" value="TAT_signal"/>
</dbReference>
<keyword evidence="3" id="KW-1185">Reference proteome</keyword>
<dbReference type="OrthoDB" id="2339428at2"/>
<evidence type="ECO:0000313" key="2">
    <source>
        <dbReference type="EMBL" id="KUL34587.1"/>
    </source>
</evidence>
<gene>
    <name evidence="2" type="ORF">ADL15_16090</name>
</gene>
<dbReference type="EMBL" id="LLZH01000121">
    <property type="protein sequence ID" value="KUL34587.1"/>
    <property type="molecule type" value="Genomic_DNA"/>
</dbReference>
<feature type="signal peptide" evidence="1">
    <location>
        <begin position="1"/>
        <end position="24"/>
    </location>
</feature>
<evidence type="ECO:0008006" key="4">
    <source>
        <dbReference type="Google" id="ProtNLM"/>
    </source>
</evidence>
<dbReference type="Proteomes" id="UP000053244">
    <property type="component" value="Unassembled WGS sequence"/>
</dbReference>
<sequence>MRTSKVTRRSLIAGGGAAAAIAVAAGVGFRSVEADAAVTTPITSAGRTGKGGPGSGSAKTLVLYDTTGDYGWLGEVYATQTANLSSRFGSWTAAPVAKYKSGDLNAYTAVVYLGSTYDEPLPAAFLTDVLATSKSVTWVYDNIWQLAARDGFTAKYGFASGAFDFAEITEVGYKGRKLTRSTDNKSGIMNLAISDSTKVTTLATAVRPDGTSFPWAVKSGNLTYVGEIPFAYVTHDDRYLAFADLLFDSLGGGTTERHRALIRIEDVGPDADPDGLKAVADYLSAQKVPFSVAVYPRFRDPKGVQNNGKAQDYTLASKPKVLAALKYMQAKGGTLIMHGYTHQYGAVANPYDGVSANDFEFYKAHVDAADSVIYDGPVAEDSAAWATSRMVASGAIFVATGLGAPKIFEFPHYAASALDYQAVNALFGKRYDRGLYFPGVLTGAKFDYTRQFGQFFPYPVRDVYGSVVVPENVGNVEIEPFNNHPVRMPADIIASAQRNLVVRDGVASCFYHSYLGTDHLKDLVTGIKAAGYTFVSAESVLNG</sequence>
<dbReference type="CDD" id="cd10923">
    <property type="entry name" value="CE4_COG5298"/>
    <property type="match status" value="1"/>
</dbReference>
<dbReference type="Pfam" id="PF10096">
    <property type="entry name" value="DUF2334"/>
    <property type="match status" value="1"/>
</dbReference>
<keyword evidence="1" id="KW-0732">Signal</keyword>
<evidence type="ECO:0000256" key="1">
    <source>
        <dbReference type="SAM" id="SignalP"/>
    </source>
</evidence>
<protein>
    <recommendedName>
        <fullName evidence="4">Tat pathway signal protein</fullName>
    </recommendedName>
</protein>
<accession>A0A0X3UR31</accession>